<name>A0A3M3U7C1_PSESJ</name>
<dbReference type="EMBL" id="RBPQ01000101">
    <property type="protein sequence ID" value="RMO28999.1"/>
    <property type="molecule type" value="Genomic_DNA"/>
</dbReference>
<protein>
    <submittedName>
        <fullName evidence="2">Uncharacterized protein</fullName>
    </submittedName>
</protein>
<accession>A0A3M3U7C1</accession>
<feature type="compositionally biased region" description="Polar residues" evidence="1">
    <location>
        <begin position="170"/>
        <end position="203"/>
    </location>
</feature>
<feature type="region of interest" description="Disordered" evidence="1">
    <location>
        <begin position="157"/>
        <end position="239"/>
    </location>
</feature>
<gene>
    <name evidence="2" type="ORF">ALQ44_03553</name>
</gene>
<evidence type="ECO:0000313" key="2">
    <source>
        <dbReference type="EMBL" id="RMO28999.1"/>
    </source>
</evidence>
<sequence length="464" mass="51883">MLVVACGYPCRWQSARTYNRRLKGIIDMSMLDFIGELGRVEKIHRKPHIPRDKAFNAIASYCPAISYDDIQILIDETVFGNAKVGVIVTDNQICGKDNFCDPFHYSLPKVSSLFVKKGLMNSTLYINEQQVIKLTQASGAKLVYLFERIEKYLLKSKNDPTPKHSATPVALSTSEVPQSSAQPSTVLAFNPSTTQPQAQTSLPVSAESIPVPEPEREKVEAVASKPSEENASVEEPKSTSRFRRWPKDNLINSIQTDKHVSAVFNFIGDVLSDNKSTKSAALRREVQGFLASSVLRLRKEYIDRNHVIGLMNDVATMELMIYSIAYLRLELTDRGVDPRMITYTMSEGVKGFLSLDNSTNSRNILANLLHLAEAMGESIDQINFTFYMRVLMSNMKGGLADDEFDMSQLRTLASFKREVPPQEALGKIIEEFAIAAMDEIGDISSNRQMNNAARRCADTVIDLF</sequence>
<dbReference type="AlphaFoldDB" id="A0A3M3U7C1"/>
<proteinExistence type="predicted"/>
<dbReference type="Proteomes" id="UP000276886">
    <property type="component" value="Unassembled WGS sequence"/>
</dbReference>
<evidence type="ECO:0000313" key="3">
    <source>
        <dbReference type="Proteomes" id="UP000276886"/>
    </source>
</evidence>
<reference evidence="2 3" key="1">
    <citation type="submission" date="2018-08" db="EMBL/GenBank/DDBJ databases">
        <title>Recombination of ecologically and evolutionarily significant loci maintains genetic cohesion in the Pseudomonas syringae species complex.</title>
        <authorList>
            <person name="Dillon M."/>
            <person name="Thakur S."/>
            <person name="Almeida R.N.D."/>
            <person name="Weir B.S."/>
            <person name="Guttman D.S."/>
        </authorList>
    </citation>
    <scope>NUCLEOTIDE SEQUENCE [LARGE SCALE GENOMIC DNA]</scope>
    <source>
        <strain evidence="2 3">ICMP 2788</strain>
    </source>
</reference>
<comment type="caution">
    <text evidence="2">The sequence shown here is derived from an EMBL/GenBank/DDBJ whole genome shotgun (WGS) entry which is preliminary data.</text>
</comment>
<evidence type="ECO:0000256" key="1">
    <source>
        <dbReference type="SAM" id="MobiDB-lite"/>
    </source>
</evidence>
<organism evidence="2 3">
    <name type="scientific">Pseudomonas syringae pv. pisi</name>
    <dbReference type="NCBI Taxonomy" id="59510"/>
    <lineage>
        <taxon>Bacteria</taxon>
        <taxon>Pseudomonadati</taxon>
        <taxon>Pseudomonadota</taxon>
        <taxon>Gammaproteobacteria</taxon>
        <taxon>Pseudomonadales</taxon>
        <taxon>Pseudomonadaceae</taxon>
        <taxon>Pseudomonas</taxon>
        <taxon>Pseudomonas syringae</taxon>
    </lineage>
</organism>